<comment type="caution">
    <text evidence="1">The sequence shown here is derived from an EMBL/GenBank/DDBJ whole genome shotgun (WGS) entry which is preliminary data.</text>
</comment>
<proteinExistence type="predicted"/>
<dbReference type="EMBL" id="BMAO01006889">
    <property type="protein sequence ID" value="GFR12318.1"/>
    <property type="molecule type" value="Genomic_DNA"/>
</dbReference>
<organism evidence="1 2">
    <name type="scientific">Trichonephila clavata</name>
    <name type="common">Joro spider</name>
    <name type="synonym">Nephila clavata</name>
    <dbReference type="NCBI Taxonomy" id="2740835"/>
    <lineage>
        <taxon>Eukaryota</taxon>
        <taxon>Metazoa</taxon>
        <taxon>Ecdysozoa</taxon>
        <taxon>Arthropoda</taxon>
        <taxon>Chelicerata</taxon>
        <taxon>Arachnida</taxon>
        <taxon>Araneae</taxon>
        <taxon>Araneomorphae</taxon>
        <taxon>Entelegynae</taxon>
        <taxon>Araneoidea</taxon>
        <taxon>Nephilidae</taxon>
        <taxon>Trichonephila</taxon>
    </lineage>
</organism>
<dbReference type="AlphaFoldDB" id="A0A8X6GXE7"/>
<name>A0A8X6GXE7_TRICU</name>
<protein>
    <submittedName>
        <fullName evidence="1">Uncharacterized protein</fullName>
    </submittedName>
</protein>
<gene>
    <name evidence="1" type="ORF">TNCT_49901</name>
</gene>
<evidence type="ECO:0000313" key="1">
    <source>
        <dbReference type="EMBL" id="GFR12318.1"/>
    </source>
</evidence>
<evidence type="ECO:0000313" key="2">
    <source>
        <dbReference type="Proteomes" id="UP000887116"/>
    </source>
</evidence>
<keyword evidence="2" id="KW-1185">Reference proteome</keyword>
<reference evidence="1" key="1">
    <citation type="submission" date="2020-07" db="EMBL/GenBank/DDBJ databases">
        <title>Multicomponent nature underlies the extraordinary mechanical properties of spider dragline silk.</title>
        <authorList>
            <person name="Kono N."/>
            <person name="Nakamura H."/>
            <person name="Mori M."/>
            <person name="Yoshida Y."/>
            <person name="Ohtoshi R."/>
            <person name="Malay A.D."/>
            <person name="Moran D.A.P."/>
            <person name="Tomita M."/>
            <person name="Numata K."/>
            <person name="Arakawa K."/>
        </authorList>
    </citation>
    <scope>NUCLEOTIDE SEQUENCE</scope>
</reference>
<dbReference type="Proteomes" id="UP000887116">
    <property type="component" value="Unassembled WGS sequence"/>
</dbReference>
<accession>A0A8X6GXE7</accession>
<sequence>MSLMMDDVDLDMGSFPIITGICFRALFSEGWNFHGHMSKGIARKDSLPYRLHPFFSFIRMLENVFSIKRGNRAIILLFRKTTVIDKDI</sequence>